<keyword evidence="5" id="KW-0378">Hydrolase</keyword>
<evidence type="ECO:0000313" key="5">
    <source>
        <dbReference type="EMBL" id="NMM45466.1"/>
    </source>
</evidence>
<dbReference type="Gene3D" id="1.10.150.240">
    <property type="entry name" value="Putative phosphatase, domain 2"/>
    <property type="match status" value="1"/>
</dbReference>
<evidence type="ECO:0000256" key="2">
    <source>
        <dbReference type="ARBA" id="ARBA00006171"/>
    </source>
</evidence>
<comment type="caution">
    <text evidence="5">The sequence shown here is derived from an EMBL/GenBank/DDBJ whole genome shotgun (WGS) entry which is preliminary data.</text>
</comment>
<sequence length="222" mass="23044">MTPAAVIFDCDGVLVDSEMISISVLVDTIRAAGLDMDERAAFSLFLGQSIAQTVKILESDFGIPVSESQLAAMRATINARFTRDLKPIPGAGEAAAAIALPKCVASSSNPDRVRLSLDVTGLLPLFDPHIFSSSQVARGKPDPDLFLFAADQLSVSPERCVVVEDSIAGLKAAKRAGMTAIGFIGGSHAEACGLAEAVAAENPVAILTDLTRLPALIHAMGA</sequence>
<dbReference type="SFLD" id="SFLDS00003">
    <property type="entry name" value="Haloacid_Dehalogenase"/>
    <property type="match status" value="1"/>
</dbReference>
<dbReference type="RefSeq" id="WP_169625864.1">
    <property type="nucleotide sequence ID" value="NZ_JABBNT010000004.1"/>
</dbReference>
<comment type="similarity">
    <text evidence="2">Belongs to the HAD-like hydrolase superfamily. CbbY/CbbZ/Gph/YieH family.</text>
</comment>
<dbReference type="AlphaFoldDB" id="A0A7Y0E2U7"/>
<keyword evidence="6" id="KW-1185">Reference proteome</keyword>
<dbReference type="InterPro" id="IPR006439">
    <property type="entry name" value="HAD-SF_hydro_IA"/>
</dbReference>
<dbReference type="Gene3D" id="3.40.50.1000">
    <property type="entry name" value="HAD superfamily/HAD-like"/>
    <property type="match status" value="1"/>
</dbReference>
<dbReference type="InterPro" id="IPR051600">
    <property type="entry name" value="Beta-PGM-like"/>
</dbReference>
<evidence type="ECO:0000256" key="1">
    <source>
        <dbReference type="ARBA" id="ARBA00001946"/>
    </source>
</evidence>
<reference evidence="5 6" key="1">
    <citation type="submission" date="2020-04" db="EMBL/GenBank/DDBJ databases">
        <title>Rhodospirillaceae bacterium KN72 isolated from deep sea.</title>
        <authorList>
            <person name="Zhang D.-C."/>
        </authorList>
    </citation>
    <scope>NUCLEOTIDE SEQUENCE [LARGE SCALE GENOMIC DNA]</scope>
    <source>
        <strain evidence="5 6">KN72</strain>
    </source>
</reference>
<organism evidence="5 6">
    <name type="scientific">Pacificispira spongiicola</name>
    <dbReference type="NCBI Taxonomy" id="2729598"/>
    <lineage>
        <taxon>Bacteria</taxon>
        <taxon>Pseudomonadati</taxon>
        <taxon>Pseudomonadota</taxon>
        <taxon>Alphaproteobacteria</taxon>
        <taxon>Rhodospirillales</taxon>
        <taxon>Rhodospirillaceae</taxon>
        <taxon>Pacificispira</taxon>
    </lineage>
</organism>
<dbReference type="Proteomes" id="UP000539372">
    <property type="component" value="Unassembled WGS sequence"/>
</dbReference>
<dbReference type="EMBL" id="JABBNT010000004">
    <property type="protein sequence ID" value="NMM45466.1"/>
    <property type="molecule type" value="Genomic_DNA"/>
</dbReference>
<keyword evidence="3" id="KW-0479">Metal-binding</keyword>
<dbReference type="SUPFAM" id="SSF56784">
    <property type="entry name" value="HAD-like"/>
    <property type="match status" value="1"/>
</dbReference>
<dbReference type="PRINTS" id="PR00413">
    <property type="entry name" value="HADHALOGNASE"/>
</dbReference>
<evidence type="ECO:0000256" key="3">
    <source>
        <dbReference type="ARBA" id="ARBA00022723"/>
    </source>
</evidence>
<gene>
    <name evidence="5" type="ORF">HH303_13310</name>
</gene>
<dbReference type="PANTHER" id="PTHR46193">
    <property type="entry name" value="6-PHOSPHOGLUCONATE PHOSPHATASE"/>
    <property type="match status" value="1"/>
</dbReference>
<dbReference type="InterPro" id="IPR023214">
    <property type="entry name" value="HAD_sf"/>
</dbReference>
<accession>A0A7Y0E2U7</accession>
<dbReference type="CDD" id="cd07526">
    <property type="entry name" value="HAD_BPGM_like"/>
    <property type="match status" value="1"/>
</dbReference>
<keyword evidence="4" id="KW-0460">Magnesium</keyword>
<proteinExistence type="inferred from homology"/>
<dbReference type="InterPro" id="IPR023198">
    <property type="entry name" value="PGP-like_dom2"/>
</dbReference>
<evidence type="ECO:0000313" key="6">
    <source>
        <dbReference type="Proteomes" id="UP000539372"/>
    </source>
</evidence>
<comment type="cofactor">
    <cofactor evidence="1">
        <name>Mg(2+)</name>
        <dbReference type="ChEBI" id="CHEBI:18420"/>
    </cofactor>
</comment>
<name>A0A7Y0E2U7_9PROT</name>
<protein>
    <submittedName>
        <fullName evidence="5">HAD family hydrolase</fullName>
    </submittedName>
</protein>
<dbReference type="GO" id="GO:0046872">
    <property type="term" value="F:metal ion binding"/>
    <property type="evidence" value="ECO:0007669"/>
    <property type="project" value="UniProtKB-KW"/>
</dbReference>
<dbReference type="NCBIfam" id="TIGR01509">
    <property type="entry name" value="HAD-SF-IA-v3"/>
    <property type="match status" value="1"/>
</dbReference>
<dbReference type="SFLD" id="SFLDG01129">
    <property type="entry name" value="C1.5:_HAD__Beta-PGM__Phosphata"/>
    <property type="match status" value="1"/>
</dbReference>
<dbReference type="Pfam" id="PF00702">
    <property type="entry name" value="Hydrolase"/>
    <property type="match status" value="1"/>
</dbReference>
<dbReference type="SFLD" id="SFLDG01135">
    <property type="entry name" value="C1.5.6:_HAD__Beta-PGM__Phospha"/>
    <property type="match status" value="1"/>
</dbReference>
<evidence type="ECO:0000256" key="4">
    <source>
        <dbReference type="ARBA" id="ARBA00022842"/>
    </source>
</evidence>
<dbReference type="GO" id="GO:0016787">
    <property type="term" value="F:hydrolase activity"/>
    <property type="evidence" value="ECO:0007669"/>
    <property type="project" value="UniProtKB-KW"/>
</dbReference>
<dbReference type="InterPro" id="IPR036412">
    <property type="entry name" value="HAD-like_sf"/>
</dbReference>
<dbReference type="PANTHER" id="PTHR46193:SF10">
    <property type="entry name" value="6-PHOSPHOGLUCONATE PHOSPHATASE"/>
    <property type="match status" value="1"/>
</dbReference>